<proteinExistence type="inferred from homology"/>
<dbReference type="SUPFAM" id="SSF53720">
    <property type="entry name" value="ALDH-like"/>
    <property type="match status" value="1"/>
</dbReference>
<keyword evidence="2 3" id="KW-0560">Oxidoreductase</keyword>
<organism evidence="6 7">
    <name type="scientific">Affinibrenneria salicis</name>
    <dbReference type="NCBI Taxonomy" id="2590031"/>
    <lineage>
        <taxon>Bacteria</taxon>
        <taxon>Pseudomonadati</taxon>
        <taxon>Pseudomonadota</taxon>
        <taxon>Gammaproteobacteria</taxon>
        <taxon>Enterobacterales</taxon>
        <taxon>Pectobacteriaceae</taxon>
        <taxon>Affinibrenneria</taxon>
    </lineage>
</organism>
<dbReference type="InterPro" id="IPR054920">
    <property type="entry name" value="BenzalDHMdlD"/>
</dbReference>
<evidence type="ECO:0000256" key="1">
    <source>
        <dbReference type="ARBA" id="ARBA00009986"/>
    </source>
</evidence>
<dbReference type="InterPro" id="IPR016160">
    <property type="entry name" value="Ald_DH_CS_CYS"/>
</dbReference>
<dbReference type="Gene3D" id="3.40.605.10">
    <property type="entry name" value="Aldehyde Dehydrogenase, Chain A, domain 1"/>
    <property type="match status" value="1"/>
</dbReference>
<dbReference type="EMBL" id="VYKJ01000003">
    <property type="protein sequence ID" value="KAA9001320.1"/>
    <property type="molecule type" value="Genomic_DNA"/>
</dbReference>
<dbReference type="PANTHER" id="PTHR43570:SF16">
    <property type="entry name" value="ALDEHYDE DEHYDROGENASE TYPE III, ISOFORM Q"/>
    <property type="match status" value="1"/>
</dbReference>
<dbReference type="CDD" id="cd07087">
    <property type="entry name" value="ALDH_F3-13-14_CALDH-like"/>
    <property type="match status" value="1"/>
</dbReference>
<dbReference type="GO" id="GO:0004029">
    <property type="term" value="F:aldehyde dehydrogenase (NAD+) activity"/>
    <property type="evidence" value="ECO:0007669"/>
    <property type="project" value="TreeGrafter"/>
</dbReference>
<dbReference type="RefSeq" id="WP_150434591.1">
    <property type="nucleotide sequence ID" value="NZ_VYKJ01000003.1"/>
</dbReference>
<dbReference type="PROSITE" id="PS00070">
    <property type="entry name" value="ALDEHYDE_DEHYDR_CYS"/>
    <property type="match status" value="1"/>
</dbReference>
<dbReference type="GO" id="GO:0006081">
    <property type="term" value="P:aldehyde metabolic process"/>
    <property type="evidence" value="ECO:0007669"/>
    <property type="project" value="InterPro"/>
</dbReference>
<dbReference type="OrthoDB" id="9812625at2"/>
<dbReference type="GO" id="GO:0005737">
    <property type="term" value="C:cytoplasm"/>
    <property type="evidence" value="ECO:0007669"/>
    <property type="project" value="TreeGrafter"/>
</dbReference>
<dbReference type="InterPro" id="IPR016162">
    <property type="entry name" value="Ald_DH_N"/>
</dbReference>
<evidence type="ECO:0000313" key="7">
    <source>
        <dbReference type="Proteomes" id="UP000335415"/>
    </source>
</evidence>
<feature type="active site" evidence="4">
    <location>
        <position position="247"/>
    </location>
</feature>
<accession>A0A5J5G3J7</accession>
<sequence length="434" mass="47650">MTSAERIPAVFNAQKAFFSSYQTRDVAFRKAALHKLKETILANQALIYDALDKDLGKSRQVVDLAEIGAVMLELDSALKHIDQWSQDEEVDAGERLAPSRCVVRHEPLGVCYIIGPFNYPFNLTLCPLIGALAAGNTAILKPSELTPHTAEVIEKVIAEAFPADYVAVIQGGREENTALLALPFDLFFFTGSPGVGKIVMEAAAKHLTPVVLELGGKCPVLVCEDADIDQLVESLAFAKFINSGQTCIAPDYVLVDRRVHSTLMAKLIPWIQKGYADPKSNGKIVTEKQIETLNGYLEKTQGAIVLGGVSEGENRYFQASVIDDVDWSDALMQQEIFGPLLPIIIYDDIERAIEQVNRHHPKPLAFYVFTKDERRGNQIINQIQSGDAQVNSILTHAFTSALPFGGIGPSGMGEYHGKYSFAAFSHRKSIRFVA</sequence>
<dbReference type="InterPro" id="IPR012394">
    <property type="entry name" value="Aldehyde_DH_NAD(P)"/>
</dbReference>
<dbReference type="FunFam" id="3.40.605.10:FF:000004">
    <property type="entry name" value="Aldehyde dehydrogenase"/>
    <property type="match status" value="1"/>
</dbReference>
<keyword evidence="7" id="KW-1185">Reference proteome</keyword>
<dbReference type="InterPro" id="IPR016163">
    <property type="entry name" value="Ald_DH_C"/>
</dbReference>
<name>A0A5J5G3J7_9GAMM</name>
<evidence type="ECO:0000256" key="3">
    <source>
        <dbReference type="PIRNR" id="PIRNR036492"/>
    </source>
</evidence>
<evidence type="ECO:0000313" key="6">
    <source>
        <dbReference type="EMBL" id="KAA9001320.1"/>
    </source>
</evidence>
<comment type="similarity">
    <text evidence="1 3">Belongs to the aldehyde dehydrogenase family.</text>
</comment>
<dbReference type="InterPro" id="IPR015590">
    <property type="entry name" value="Aldehyde_DH_dom"/>
</dbReference>
<feature type="active site" evidence="4">
    <location>
        <position position="213"/>
    </location>
</feature>
<dbReference type="PIRSF" id="PIRSF036492">
    <property type="entry name" value="ALDH"/>
    <property type="match status" value="1"/>
</dbReference>
<gene>
    <name evidence="6" type="ORF">FJU30_08880</name>
</gene>
<reference evidence="6 7" key="1">
    <citation type="submission" date="2019-09" db="EMBL/GenBank/DDBJ databases">
        <authorList>
            <person name="Li Y."/>
        </authorList>
    </citation>
    <scope>NUCLEOTIDE SEQUENCE [LARGE SCALE GENOMIC DNA]</scope>
    <source>
        <strain evidence="6 7">L3-3HA</strain>
    </source>
</reference>
<comment type="caution">
    <text evidence="6">The sequence shown here is derived from an EMBL/GenBank/DDBJ whole genome shotgun (WGS) entry which is preliminary data.</text>
</comment>
<dbReference type="PANTHER" id="PTHR43570">
    <property type="entry name" value="ALDEHYDE DEHYDROGENASE"/>
    <property type="match status" value="1"/>
</dbReference>
<evidence type="ECO:0000259" key="5">
    <source>
        <dbReference type="Pfam" id="PF00171"/>
    </source>
</evidence>
<dbReference type="Proteomes" id="UP000335415">
    <property type="component" value="Unassembled WGS sequence"/>
</dbReference>
<dbReference type="InterPro" id="IPR016161">
    <property type="entry name" value="Ald_DH/histidinol_DH"/>
</dbReference>
<dbReference type="AlphaFoldDB" id="A0A5J5G3J7"/>
<protein>
    <recommendedName>
        <fullName evidence="3">Aldehyde dehydrogenase</fullName>
    </recommendedName>
</protein>
<feature type="domain" description="Aldehyde dehydrogenase" evidence="5">
    <location>
        <begin position="5"/>
        <end position="430"/>
    </location>
</feature>
<dbReference type="NCBIfam" id="NF045701">
    <property type="entry name" value="BenzalDHMdlD"/>
    <property type="match status" value="1"/>
</dbReference>
<dbReference type="Pfam" id="PF00171">
    <property type="entry name" value="Aldedh"/>
    <property type="match status" value="1"/>
</dbReference>
<evidence type="ECO:0000256" key="4">
    <source>
        <dbReference type="PIRSR" id="PIRSR036492-1"/>
    </source>
</evidence>
<evidence type="ECO:0000256" key="2">
    <source>
        <dbReference type="ARBA" id="ARBA00023002"/>
    </source>
</evidence>
<dbReference type="Gene3D" id="3.40.309.10">
    <property type="entry name" value="Aldehyde Dehydrogenase, Chain A, domain 2"/>
    <property type="match status" value="1"/>
</dbReference>